<dbReference type="Pfam" id="PF00134">
    <property type="entry name" value="Cyclin_N"/>
    <property type="match status" value="1"/>
</dbReference>
<dbReference type="EMBL" id="KZ819321">
    <property type="protein sequence ID" value="PWN23863.1"/>
    <property type="molecule type" value="Genomic_DNA"/>
</dbReference>
<evidence type="ECO:0000256" key="3">
    <source>
        <dbReference type="ARBA" id="ARBA00023127"/>
    </source>
</evidence>
<dbReference type="InterPro" id="IPR004367">
    <property type="entry name" value="Cyclin_C-dom"/>
</dbReference>
<dbReference type="InterPro" id="IPR036915">
    <property type="entry name" value="Cyclin-like_sf"/>
</dbReference>
<feature type="region of interest" description="Disordered" evidence="6">
    <location>
        <begin position="1"/>
        <end position="60"/>
    </location>
</feature>
<feature type="compositionally biased region" description="Low complexity" evidence="6">
    <location>
        <begin position="16"/>
        <end position="33"/>
    </location>
</feature>
<evidence type="ECO:0000256" key="1">
    <source>
        <dbReference type="ARBA" id="ARBA00006955"/>
    </source>
</evidence>
<evidence type="ECO:0000256" key="2">
    <source>
        <dbReference type="ARBA" id="ARBA00022618"/>
    </source>
</evidence>
<reference evidence="9 10" key="1">
    <citation type="journal article" date="2018" name="Mol. Biol. Evol.">
        <title>Broad Genomic Sampling Reveals a Smut Pathogenic Ancestry of the Fungal Clade Ustilaginomycotina.</title>
        <authorList>
            <person name="Kijpornyongpan T."/>
            <person name="Mondo S.J."/>
            <person name="Barry K."/>
            <person name="Sandor L."/>
            <person name="Lee J."/>
            <person name="Lipzen A."/>
            <person name="Pangilinan J."/>
            <person name="LaButti K."/>
            <person name="Hainaut M."/>
            <person name="Henrissat B."/>
            <person name="Grigoriev I.V."/>
            <person name="Spatafora J.W."/>
            <person name="Aime M.C."/>
        </authorList>
    </citation>
    <scope>NUCLEOTIDE SEQUENCE [LARGE SCALE GENOMIC DNA]</scope>
    <source>
        <strain evidence="9 10">MCA 4718</strain>
    </source>
</reference>
<feature type="region of interest" description="Disordered" evidence="6">
    <location>
        <begin position="118"/>
        <end position="164"/>
    </location>
</feature>
<name>A0A316UIU5_9BASI</name>
<evidence type="ECO:0000259" key="7">
    <source>
        <dbReference type="SMART" id="SM00385"/>
    </source>
</evidence>
<protein>
    <submittedName>
        <fullName evidence="9">Uncharacterized protein</fullName>
    </submittedName>
</protein>
<dbReference type="GO" id="GO:0044772">
    <property type="term" value="P:mitotic cell cycle phase transition"/>
    <property type="evidence" value="ECO:0007669"/>
    <property type="project" value="UniProtKB-ARBA"/>
</dbReference>
<feature type="compositionally biased region" description="Low complexity" evidence="6">
    <location>
        <begin position="126"/>
        <end position="143"/>
    </location>
</feature>
<evidence type="ECO:0000256" key="6">
    <source>
        <dbReference type="SAM" id="MobiDB-lite"/>
    </source>
</evidence>
<dbReference type="STRING" id="1684307.A0A316UIU5"/>
<dbReference type="CDD" id="cd20512">
    <property type="entry name" value="CYCLIN_CLBs_yeast_rpt2"/>
    <property type="match status" value="1"/>
</dbReference>
<evidence type="ECO:0000313" key="10">
    <source>
        <dbReference type="Proteomes" id="UP000245942"/>
    </source>
</evidence>
<organism evidence="9 10">
    <name type="scientific">Pseudomicrostroma glucosiphilum</name>
    <dbReference type="NCBI Taxonomy" id="1684307"/>
    <lineage>
        <taxon>Eukaryota</taxon>
        <taxon>Fungi</taxon>
        <taxon>Dikarya</taxon>
        <taxon>Basidiomycota</taxon>
        <taxon>Ustilaginomycotina</taxon>
        <taxon>Exobasidiomycetes</taxon>
        <taxon>Microstromatales</taxon>
        <taxon>Microstromatales incertae sedis</taxon>
        <taxon>Pseudomicrostroma</taxon>
    </lineage>
</organism>
<sequence>MPPSRSGERLHSGGETSVASNYSTTSASSSTAANGRTKASRVPTGNKFVEGKPSHQQGGALARKALGDVSNLDKASASAAHMRATSHNGHYDDAAYKHKPVAGARRDVVAVTKPIRASVSSSHLEATSTSNAAASATARPAGAKRVRAEEPSTSAASSQAVQQSSAYPSGAVAVAASMEVDPYFSSRSKGANARHDITDDEDMSGAEGEEDDEEYSSSEELSESSSSTGGHHDHHQSHNVHIDDAASITSAEDDSDAALDLNLDPEGLVTLPPHLEKEACRRVTAISHSYEQAVVLPQMARSAAERQQALAAGEIAADIAAHDDELAQMGLDPEEVRDTSMVAEYAKEIFSYMARCEMETLPNPHYISYQNEIQWHMRATLVDWLLQVHMRYHMLPETLWIAVNIVDRFLSVRVVSLAKLQLVGVTAMFIAAKYEEIVAPSVDEFVFMTEGGYSKDEIFKGERIILSTLDFKVSSYCSPYSWVRKISKADDYDIQVRTLAKFLMEVTLLDHRFLRAKPSLIAAIGMFLSKKMLNGQWDEGFIYYSGFCEEQLIPGANLLLEKLADPSFGDHFVCRKYANRKFLKASIFARDWARRNSPAAAPVATTSASSSSSSGVNVPQHSQEGTFA</sequence>
<feature type="compositionally biased region" description="Low complexity" evidence="6">
    <location>
        <begin position="152"/>
        <end position="164"/>
    </location>
</feature>
<evidence type="ECO:0000259" key="8">
    <source>
        <dbReference type="SMART" id="SM01332"/>
    </source>
</evidence>
<dbReference type="OrthoDB" id="5590282at2759"/>
<gene>
    <name evidence="9" type="ORF">BCV69DRAFT_12374</name>
</gene>
<feature type="region of interest" description="Disordered" evidence="6">
    <location>
        <begin position="603"/>
        <end position="628"/>
    </location>
</feature>
<dbReference type="GO" id="GO:0016538">
    <property type="term" value="F:cyclin-dependent protein serine/threonine kinase regulator activity"/>
    <property type="evidence" value="ECO:0007669"/>
    <property type="project" value="UniProtKB-ARBA"/>
</dbReference>
<accession>A0A316UIU5</accession>
<feature type="compositionally biased region" description="Polar residues" evidence="6">
    <location>
        <begin position="615"/>
        <end position="628"/>
    </location>
</feature>
<dbReference type="Gene3D" id="1.10.472.10">
    <property type="entry name" value="Cyclin-like"/>
    <property type="match status" value="2"/>
</dbReference>
<dbReference type="FunFam" id="1.10.472.10:FF:000001">
    <property type="entry name" value="G2/mitotic-specific cyclin"/>
    <property type="match status" value="1"/>
</dbReference>
<dbReference type="AlphaFoldDB" id="A0A316UIU5"/>
<dbReference type="Proteomes" id="UP000245942">
    <property type="component" value="Unassembled WGS sequence"/>
</dbReference>
<feature type="region of interest" description="Disordered" evidence="6">
    <location>
        <begin position="72"/>
        <end position="93"/>
    </location>
</feature>
<dbReference type="PROSITE" id="PS00292">
    <property type="entry name" value="CYCLINS"/>
    <property type="match status" value="1"/>
</dbReference>
<dbReference type="FunFam" id="1.10.472.10:FF:000005">
    <property type="entry name" value="G2/mitotic-specific cyclin B"/>
    <property type="match status" value="1"/>
</dbReference>
<evidence type="ECO:0000313" key="9">
    <source>
        <dbReference type="EMBL" id="PWN23863.1"/>
    </source>
</evidence>
<dbReference type="InterPro" id="IPR039361">
    <property type="entry name" value="Cyclin"/>
</dbReference>
<evidence type="ECO:0000256" key="4">
    <source>
        <dbReference type="ARBA" id="ARBA00023306"/>
    </source>
</evidence>
<feature type="compositionally biased region" description="Acidic residues" evidence="6">
    <location>
        <begin position="198"/>
        <end position="222"/>
    </location>
</feature>
<feature type="domain" description="Cyclin-like" evidence="7">
    <location>
        <begin position="481"/>
        <end position="561"/>
    </location>
</feature>
<dbReference type="InterPro" id="IPR048258">
    <property type="entry name" value="Cyclins_cyclin-box"/>
</dbReference>
<dbReference type="GeneID" id="37010903"/>
<feature type="domain" description="Cyclin C-terminal" evidence="8">
    <location>
        <begin position="477"/>
        <end position="591"/>
    </location>
</feature>
<proteinExistence type="inferred from homology"/>
<comment type="similarity">
    <text evidence="1">Belongs to the cyclin family. Cyclin AB subfamily.</text>
</comment>
<dbReference type="SMART" id="SM00385">
    <property type="entry name" value="CYCLIN"/>
    <property type="match status" value="2"/>
</dbReference>
<dbReference type="RefSeq" id="XP_025351023.1">
    <property type="nucleotide sequence ID" value="XM_025489169.1"/>
</dbReference>
<dbReference type="SMART" id="SM01332">
    <property type="entry name" value="Cyclin_C"/>
    <property type="match status" value="1"/>
</dbReference>
<dbReference type="Pfam" id="PF02984">
    <property type="entry name" value="Cyclin_C"/>
    <property type="match status" value="1"/>
</dbReference>
<dbReference type="GO" id="GO:0051301">
    <property type="term" value="P:cell division"/>
    <property type="evidence" value="ECO:0007669"/>
    <property type="project" value="UniProtKB-KW"/>
</dbReference>
<feature type="domain" description="Cyclin-like" evidence="7">
    <location>
        <begin position="383"/>
        <end position="467"/>
    </location>
</feature>
<keyword evidence="10" id="KW-1185">Reference proteome</keyword>
<keyword evidence="4" id="KW-0131">Cell cycle</keyword>
<feature type="compositionally biased region" description="Basic and acidic residues" evidence="6">
    <location>
        <begin position="1"/>
        <end position="12"/>
    </location>
</feature>
<feature type="compositionally biased region" description="Low complexity" evidence="6">
    <location>
        <begin position="603"/>
        <end position="614"/>
    </location>
</feature>
<evidence type="ECO:0000256" key="5">
    <source>
        <dbReference type="RuleBase" id="RU000383"/>
    </source>
</evidence>
<keyword evidence="2" id="KW-0132">Cell division</keyword>
<dbReference type="InterPro" id="IPR013763">
    <property type="entry name" value="Cyclin-like_dom"/>
</dbReference>
<feature type="region of interest" description="Disordered" evidence="6">
    <location>
        <begin position="185"/>
        <end position="237"/>
    </location>
</feature>
<dbReference type="SUPFAM" id="SSF47954">
    <property type="entry name" value="Cyclin-like"/>
    <property type="match status" value="2"/>
</dbReference>
<dbReference type="InterPro" id="IPR006671">
    <property type="entry name" value="Cyclin_N"/>
</dbReference>
<keyword evidence="3 5" id="KW-0195">Cyclin</keyword>
<dbReference type="PANTHER" id="PTHR10177">
    <property type="entry name" value="CYCLINS"/>
    <property type="match status" value="1"/>
</dbReference>